<comment type="caution">
    <text evidence="1">The sequence shown here is derived from an EMBL/GenBank/DDBJ whole genome shotgun (WGS) entry which is preliminary data.</text>
</comment>
<protein>
    <submittedName>
        <fullName evidence="1">Uncharacterized protein</fullName>
    </submittedName>
</protein>
<reference evidence="1 2" key="1">
    <citation type="submission" date="2015-01" db="EMBL/GenBank/DDBJ databases">
        <title>Evolution of Trichinella species and genotypes.</title>
        <authorList>
            <person name="Korhonen P.K."/>
            <person name="Edoardo P."/>
            <person name="Giuseppe L.R."/>
            <person name="Gasser R.B."/>
        </authorList>
    </citation>
    <scope>NUCLEOTIDE SEQUENCE [LARGE SCALE GENOMIC DNA]</scope>
    <source>
        <strain evidence="1">ISS3</strain>
    </source>
</reference>
<dbReference type="AlphaFoldDB" id="A0A0V1BRC1"/>
<accession>A0A0V1BRC1</accession>
<dbReference type="Proteomes" id="UP000054776">
    <property type="component" value="Unassembled WGS sequence"/>
</dbReference>
<evidence type="ECO:0000313" key="2">
    <source>
        <dbReference type="Proteomes" id="UP000054776"/>
    </source>
</evidence>
<dbReference type="InParanoid" id="A0A0V1BRC1"/>
<organism evidence="1 2">
    <name type="scientific">Trichinella spiralis</name>
    <name type="common">Trichina worm</name>
    <dbReference type="NCBI Taxonomy" id="6334"/>
    <lineage>
        <taxon>Eukaryota</taxon>
        <taxon>Metazoa</taxon>
        <taxon>Ecdysozoa</taxon>
        <taxon>Nematoda</taxon>
        <taxon>Enoplea</taxon>
        <taxon>Dorylaimia</taxon>
        <taxon>Trichinellida</taxon>
        <taxon>Trichinellidae</taxon>
        <taxon>Trichinella</taxon>
    </lineage>
</organism>
<keyword evidence="2" id="KW-1185">Reference proteome</keyword>
<dbReference type="OrthoDB" id="6492514at2759"/>
<gene>
    <name evidence="1" type="ORF">T01_12672</name>
</gene>
<proteinExistence type="predicted"/>
<name>A0A0V1BRC1_TRISP</name>
<sequence>MHYVFTQILRYFHAVLDCASMKADILHFQTCLDRLISLEQVSGTKVSESISDSIADLRQLSQGCNFSEIEIMLHDWLVTDLQDEELQIRLFSRKNLTFELALALSAEVTAQHTQDIHASDKHII</sequence>
<evidence type="ECO:0000313" key="1">
    <source>
        <dbReference type="EMBL" id="KRY39466.1"/>
    </source>
</evidence>
<dbReference type="EMBL" id="JYDH01000018">
    <property type="protein sequence ID" value="KRY39466.1"/>
    <property type="molecule type" value="Genomic_DNA"/>
</dbReference>